<evidence type="ECO:0000313" key="1">
    <source>
        <dbReference type="EMBL" id="JAD17085.1"/>
    </source>
</evidence>
<reference evidence="1" key="1">
    <citation type="submission" date="2014-09" db="EMBL/GenBank/DDBJ databases">
        <authorList>
            <person name="Magalhaes I.L.F."/>
            <person name="Oliveira U."/>
            <person name="Santos F.R."/>
            <person name="Vidigal T.H.D.A."/>
            <person name="Brescovit A.D."/>
            <person name="Santos A.J."/>
        </authorList>
    </citation>
    <scope>NUCLEOTIDE SEQUENCE</scope>
    <source>
        <tissue evidence="1">Shoot tissue taken approximately 20 cm above the soil surface</tissue>
    </source>
</reference>
<sequence length="87" mass="9954">MEQRNLTCLINFVYGSWPDIFEAPSYLCERAILAPTNEVATTINAQIIKQKATEEMSYYSMIALMIQLLTIAQLNLSTRRNSSIQYT</sequence>
<accession>A0A0A8XWQ3</accession>
<organism evidence="1">
    <name type="scientific">Arundo donax</name>
    <name type="common">Giant reed</name>
    <name type="synonym">Donax arundinaceus</name>
    <dbReference type="NCBI Taxonomy" id="35708"/>
    <lineage>
        <taxon>Eukaryota</taxon>
        <taxon>Viridiplantae</taxon>
        <taxon>Streptophyta</taxon>
        <taxon>Embryophyta</taxon>
        <taxon>Tracheophyta</taxon>
        <taxon>Spermatophyta</taxon>
        <taxon>Magnoliopsida</taxon>
        <taxon>Liliopsida</taxon>
        <taxon>Poales</taxon>
        <taxon>Poaceae</taxon>
        <taxon>PACMAD clade</taxon>
        <taxon>Arundinoideae</taxon>
        <taxon>Arundineae</taxon>
        <taxon>Arundo</taxon>
    </lineage>
</organism>
<reference evidence="1" key="2">
    <citation type="journal article" date="2015" name="Data Brief">
        <title>Shoot transcriptome of the giant reed, Arundo donax.</title>
        <authorList>
            <person name="Barrero R.A."/>
            <person name="Guerrero F.D."/>
            <person name="Moolhuijzen P."/>
            <person name="Goolsby J.A."/>
            <person name="Tidwell J."/>
            <person name="Bellgard S.E."/>
            <person name="Bellgard M.I."/>
        </authorList>
    </citation>
    <scope>NUCLEOTIDE SEQUENCE</scope>
    <source>
        <tissue evidence="1">Shoot tissue taken approximately 20 cm above the soil surface</tissue>
    </source>
</reference>
<dbReference type="AlphaFoldDB" id="A0A0A8XWQ3"/>
<dbReference type="EMBL" id="GBRH01280810">
    <property type="protein sequence ID" value="JAD17085.1"/>
    <property type="molecule type" value="Transcribed_RNA"/>
</dbReference>
<protein>
    <submittedName>
        <fullName evidence="1">Uncharacterized protein</fullName>
    </submittedName>
</protein>
<name>A0A0A8XWQ3_ARUDO</name>
<proteinExistence type="predicted"/>